<comment type="pathway">
    <text evidence="1">Protein modification; protein ubiquitination.</text>
</comment>
<dbReference type="InterPro" id="IPR036770">
    <property type="entry name" value="Ankyrin_rpt-contain_sf"/>
</dbReference>
<gene>
    <name evidence="7" type="ORF">KC19_11G011600</name>
</gene>
<evidence type="ECO:0000313" key="8">
    <source>
        <dbReference type="Proteomes" id="UP000822688"/>
    </source>
</evidence>
<reference evidence="7 8" key="1">
    <citation type="submission" date="2020-06" db="EMBL/GenBank/DDBJ databases">
        <title>WGS assembly of Ceratodon purpureus strain R40.</title>
        <authorList>
            <person name="Carey S.B."/>
            <person name="Jenkins J."/>
            <person name="Shu S."/>
            <person name="Lovell J.T."/>
            <person name="Sreedasyam A."/>
            <person name="Maumus F."/>
            <person name="Tiley G.P."/>
            <person name="Fernandez-Pozo N."/>
            <person name="Barry K."/>
            <person name="Chen C."/>
            <person name="Wang M."/>
            <person name="Lipzen A."/>
            <person name="Daum C."/>
            <person name="Saski C.A."/>
            <person name="Payton A.C."/>
            <person name="Mcbreen J.C."/>
            <person name="Conrad R.E."/>
            <person name="Kollar L.M."/>
            <person name="Olsson S."/>
            <person name="Huttunen S."/>
            <person name="Landis J.B."/>
            <person name="Wickett N.J."/>
            <person name="Johnson M.G."/>
            <person name="Rensing S.A."/>
            <person name="Grimwood J."/>
            <person name="Schmutz J."/>
            <person name="Mcdaniel S.F."/>
        </authorList>
    </citation>
    <scope>NUCLEOTIDE SEQUENCE [LARGE SCALE GENOMIC DNA]</scope>
    <source>
        <strain evidence="7 8">R40</strain>
    </source>
</reference>
<evidence type="ECO:0000259" key="6">
    <source>
        <dbReference type="PROSITE" id="PS50097"/>
    </source>
</evidence>
<dbReference type="InterPro" id="IPR002110">
    <property type="entry name" value="Ankyrin_rpt"/>
</dbReference>
<dbReference type="GO" id="GO:0005634">
    <property type="term" value="C:nucleus"/>
    <property type="evidence" value="ECO:0007669"/>
    <property type="project" value="TreeGrafter"/>
</dbReference>
<comment type="caution">
    <text evidence="7">The sequence shown here is derived from an EMBL/GenBank/DDBJ whole genome shotgun (WGS) entry which is preliminary data.</text>
</comment>
<sequence>MSDQGVVQLEQETPQSDGGGCNGTEGRGLTPSSFQKLCGDLGTLIRVPDMEYSDLTIIVDGKRFPVHRCILAARCPGLRRVFAGMEQSDGSKLELELSSVVGGERIGHGAFVAVMGYVYGGTMEPWPAVIPCYDSSCGHVTCRPAIDYVLEILLASLLLDLPEVKNVTEQHLIDCMGRLQVDDMLHVHRSISTTECPQLQSACLTVLASSKLDNLTLEREFSGEAPEQVRKLRKELGFDTTHLTPVEEKQCKRIHRALDSDDIELVQLLLDEKKLSLDGAHGLHYAAAYCHPRTLAHLLDLGLADTNIRNERGMTVLHVAAWRREPQALANLLEKGAHLKELTLDNQTALDISKRLTKKLNADMKAESQKDRLCMSILEQAERRHTVTVPKSAAAMLTEPSTEQEFMSLLLYLENRVALAKLLYPQEADIIMGISQLDSYYGFTAVHVSGSGGPIARRSLKKPSVDLNDEPAQRLAGLVGVAVVDESEESRLESLRQRCDTLKRVVEVGRRYFPCYSAVIDKYVLDDDPVEMNDEGNPEDQLLKKRHFAEIKGILQDSSTKSKTNDQKKIAKPLKTKKKPRVQDSTVVSSSSSTSSSRGTSGSMVTKL</sequence>
<dbReference type="InterPro" id="IPR000210">
    <property type="entry name" value="BTB/POZ_dom"/>
</dbReference>
<feature type="compositionally biased region" description="Basic residues" evidence="5">
    <location>
        <begin position="570"/>
        <end position="580"/>
    </location>
</feature>
<keyword evidence="8" id="KW-1185">Reference proteome</keyword>
<evidence type="ECO:0000256" key="4">
    <source>
        <dbReference type="PROSITE-ProRule" id="PRU00023"/>
    </source>
</evidence>
<dbReference type="PROSITE" id="PS50088">
    <property type="entry name" value="ANK_REPEAT"/>
    <property type="match status" value="1"/>
</dbReference>
<name>A0A8T0G9A6_CERPU</name>
<dbReference type="Pfam" id="PF12313">
    <property type="entry name" value="NPR1_like_C"/>
    <property type="match status" value="1"/>
</dbReference>
<dbReference type="PROSITE" id="PS50297">
    <property type="entry name" value="ANK_REP_REGION"/>
    <property type="match status" value="1"/>
</dbReference>
<dbReference type="SUPFAM" id="SSF48403">
    <property type="entry name" value="Ankyrin repeat"/>
    <property type="match status" value="1"/>
</dbReference>
<evidence type="ECO:0000256" key="5">
    <source>
        <dbReference type="SAM" id="MobiDB-lite"/>
    </source>
</evidence>
<accession>A0A8T0G9A6</accession>
<feature type="domain" description="BTB" evidence="6">
    <location>
        <begin position="53"/>
        <end position="127"/>
    </location>
</feature>
<feature type="compositionally biased region" description="Low complexity" evidence="5">
    <location>
        <begin position="585"/>
        <end position="608"/>
    </location>
</feature>
<feature type="region of interest" description="Disordered" evidence="5">
    <location>
        <begin position="554"/>
        <end position="608"/>
    </location>
</feature>
<dbReference type="Gene3D" id="3.30.710.10">
    <property type="entry name" value="Potassium Channel Kv1.1, Chain A"/>
    <property type="match status" value="1"/>
</dbReference>
<protein>
    <recommendedName>
        <fullName evidence="6">BTB domain-containing protein</fullName>
    </recommendedName>
</protein>
<dbReference type="Proteomes" id="UP000822688">
    <property type="component" value="Chromosome 11"/>
</dbReference>
<evidence type="ECO:0000313" key="7">
    <source>
        <dbReference type="EMBL" id="KAG0555906.1"/>
    </source>
</evidence>
<evidence type="ECO:0000256" key="3">
    <source>
        <dbReference type="ARBA" id="ARBA00044947"/>
    </source>
</evidence>
<dbReference type="GO" id="GO:2000031">
    <property type="term" value="P:regulation of salicylic acid mediated signaling pathway"/>
    <property type="evidence" value="ECO:0007669"/>
    <property type="project" value="InterPro"/>
</dbReference>
<keyword evidence="4" id="KW-0040">ANK repeat</keyword>
<organism evidence="7 8">
    <name type="scientific">Ceratodon purpureus</name>
    <name type="common">Fire moss</name>
    <name type="synonym">Dicranum purpureum</name>
    <dbReference type="NCBI Taxonomy" id="3225"/>
    <lineage>
        <taxon>Eukaryota</taxon>
        <taxon>Viridiplantae</taxon>
        <taxon>Streptophyta</taxon>
        <taxon>Embryophyta</taxon>
        <taxon>Bryophyta</taxon>
        <taxon>Bryophytina</taxon>
        <taxon>Bryopsida</taxon>
        <taxon>Dicranidae</taxon>
        <taxon>Pseudoditrichales</taxon>
        <taxon>Ditrichaceae</taxon>
        <taxon>Ceratodon</taxon>
    </lineage>
</organism>
<dbReference type="GO" id="GO:0042742">
    <property type="term" value="P:defense response to bacterium"/>
    <property type="evidence" value="ECO:0007669"/>
    <property type="project" value="TreeGrafter"/>
</dbReference>
<dbReference type="InterPro" id="IPR044292">
    <property type="entry name" value="NPR"/>
</dbReference>
<feature type="repeat" description="ANK" evidence="4">
    <location>
        <begin position="312"/>
        <end position="344"/>
    </location>
</feature>
<proteinExistence type="inferred from homology"/>
<dbReference type="PANTHER" id="PTHR46475">
    <property type="entry name" value="REGULATORY PROTEIN NPR3"/>
    <property type="match status" value="1"/>
</dbReference>
<dbReference type="GO" id="GO:0009862">
    <property type="term" value="P:systemic acquired resistance, salicylic acid mediated signaling pathway"/>
    <property type="evidence" value="ECO:0007669"/>
    <property type="project" value="InterPro"/>
</dbReference>
<dbReference type="GO" id="GO:2000022">
    <property type="term" value="P:regulation of jasmonic acid mediated signaling pathway"/>
    <property type="evidence" value="ECO:0007669"/>
    <property type="project" value="InterPro"/>
</dbReference>
<comment type="similarity">
    <text evidence="3">Belongs to the plant 'ANKYRIN-BTB/POZ' family. 'NPR1-like' subfamily.</text>
</comment>
<dbReference type="Pfam" id="PF12796">
    <property type="entry name" value="Ank_2"/>
    <property type="match status" value="1"/>
</dbReference>
<dbReference type="InterPro" id="IPR011333">
    <property type="entry name" value="SKP1/BTB/POZ_sf"/>
</dbReference>
<evidence type="ECO:0000256" key="1">
    <source>
        <dbReference type="ARBA" id="ARBA00004906"/>
    </source>
</evidence>
<dbReference type="EMBL" id="CM026432">
    <property type="protein sequence ID" value="KAG0555906.1"/>
    <property type="molecule type" value="Genomic_DNA"/>
</dbReference>
<dbReference type="SMART" id="SM00248">
    <property type="entry name" value="ANK"/>
    <property type="match status" value="3"/>
</dbReference>
<keyword evidence="2" id="KW-0611">Plant defense</keyword>
<dbReference type="GO" id="GO:0050832">
    <property type="term" value="P:defense response to fungus"/>
    <property type="evidence" value="ECO:0007669"/>
    <property type="project" value="TreeGrafter"/>
</dbReference>
<dbReference type="SUPFAM" id="SSF54695">
    <property type="entry name" value="POZ domain"/>
    <property type="match status" value="1"/>
</dbReference>
<feature type="compositionally biased region" description="Polar residues" evidence="5">
    <location>
        <begin position="1"/>
        <end position="16"/>
    </location>
</feature>
<dbReference type="InterPro" id="IPR021094">
    <property type="entry name" value="NPR1/NIM1-like_C"/>
</dbReference>
<dbReference type="AlphaFoldDB" id="A0A8T0G9A6"/>
<dbReference type="Pfam" id="PF00651">
    <property type="entry name" value="BTB"/>
    <property type="match status" value="1"/>
</dbReference>
<feature type="region of interest" description="Disordered" evidence="5">
    <location>
        <begin position="1"/>
        <end position="26"/>
    </location>
</feature>
<dbReference type="Gene3D" id="1.25.40.20">
    <property type="entry name" value="Ankyrin repeat-containing domain"/>
    <property type="match status" value="1"/>
</dbReference>
<feature type="compositionally biased region" description="Gly residues" evidence="5">
    <location>
        <begin position="17"/>
        <end position="26"/>
    </location>
</feature>
<dbReference type="SMART" id="SM00225">
    <property type="entry name" value="BTB"/>
    <property type="match status" value="1"/>
</dbReference>
<evidence type="ECO:0000256" key="2">
    <source>
        <dbReference type="ARBA" id="ARBA00022821"/>
    </source>
</evidence>
<dbReference type="PANTHER" id="PTHR46475:SF1">
    <property type="entry name" value="REGULATORY PROTEIN NPR2"/>
    <property type="match status" value="1"/>
</dbReference>
<dbReference type="PROSITE" id="PS50097">
    <property type="entry name" value="BTB"/>
    <property type="match status" value="1"/>
</dbReference>